<dbReference type="KEGG" id="tan:TA12750"/>
<evidence type="ECO:0000313" key="6">
    <source>
        <dbReference type="Proteomes" id="UP000001950"/>
    </source>
</evidence>
<dbReference type="PANTHER" id="PTHR17408:SF0">
    <property type="entry name" value="HISTONE RNA HAIRPIN-BINDING PROTEIN"/>
    <property type="match status" value="1"/>
</dbReference>
<evidence type="ECO:0000256" key="3">
    <source>
        <dbReference type="SAM" id="MobiDB-lite"/>
    </source>
</evidence>
<feature type="compositionally biased region" description="Low complexity" evidence="3">
    <location>
        <begin position="128"/>
        <end position="146"/>
    </location>
</feature>
<dbReference type="EMBL" id="CR940348">
    <property type="protein sequence ID" value="CAI74930.1"/>
    <property type="molecule type" value="Genomic_DNA"/>
</dbReference>
<sequence>MGSYKWADVASSESCASFGRTTLMLLERGERYGTNKAYLDCSNKLSEGGVGKSSHFMFLPNDSYIDKNSIPELHESKLNLNKININANAENAVTVNNVLDDDLLSPLLYTNSDLPLDNNPKSFANFLNNSTHTHNHVNTTTSTKSTEPSLTPRIKYSNNTTNTSNPNTSNLTHSNVNSNNVNPNNTVKADNVRNVNDSLIEEDNNGSISSRVKYKHALNTINHTNSRTSEEKPLLGKTSVQKGFVDKLCKSGEKRLNSSVENYYDEETNEIMNPTKKFKDGIKMSRKEKEEISKVLLTELNKKSKPSLNDDNTRFYSRLKDIAIGKATKGYQNYIRMVPKDERGPDDPQTPNTKNVSASKFRAMYRSWRTQLHKFDNLKH</sequence>
<dbReference type="GO" id="GO:0006398">
    <property type="term" value="P:mRNA 3'-end processing by stem-loop binding and cleavage"/>
    <property type="evidence" value="ECO:0007669"/>
    <property type="project" value="TreeGrafter"/>
</dbReference>
<feature type="compositionally biased region" description="Low complexity" evidence="3">
    <location>
        <begin position="157"/>
        <end position="187"/>
    </location>
</feature>
<dbReference type="AlphaFoldDB" id="Q4UDA9"/>
<dbReference type="GO" id="GO:0003729">
    <property type="term" value="F:mRNA binding"/>
    <property type="evidence" value="ECO:0007669"/>
    <property type="project" value="InterPro"/>
</dbReference>
<dbReference type="GO" id="GO:0005737">
    <property type="term" value="C:cytoplasm"/>
    <property type="evidence" value="ECO:0007669"/>
    <property type="project" value="TreeGrafter"/>
</dbReference>
<evidence type="ECO:0000259" key="4">
    <source>
        <dbReference type="Pfam" id="PF15247"/>
    </source>
</evidence>
<keyword evidence="6" id="KW-1185">Reference proteome</keyword>
<dbReference type="OrthoDB" id="265795at2759"/>
<feature type="region of interest" description="Disordered" evidence="3">
    <location>
        <begin position="128"/>
        <end position="189"/>
    </location>
</feature>
<proteinExistence type="inferred from homology"/>
<comment type="similarity">
    <text evidence="1">Belongs to the SLBP family.</text>
</comment>
<evidence type="ECO:0000313" key="5">
    <source>
        <dbReference type="EMBL" id="CAI74930.1"/>
    </source>
</evidence>
<dbReference type="Gene3D" id="1.10.8.1120">
    <property type="entry name" value="Histone RNA hairpin-binding protein RNA-binding domain"/>
    <property type="match status" value="1"/>
</dbReference>
<protein>
    <recommendedName>
        <fullName evidence="4">Histone RNA hairpin-binding protein RNA-binding domain-containing protein</fullName>
    </recommendedName>
</protein>
<dbReference type="InterPro" id="IPR029344">
    <property type="entry name" value="SLBP_RNA_bind"/>
</dbReference>
<dbReference type="STRING" id="5874.Q4UDA9"/>
<evidence type="ECO:0000256" key="1">
    <source>
        <dbReference type="ARBA" id="ARBA00006151"/>
    </source>
</evidence>
<gene>
    <name evidence="5" type="ORF">TA12750</name>
</gene>
<dbReference type="GeneID" id="3862134"/>
<dbReference type="InterPro" id="IPR026502">
    <property type="entry name" value="SLBP1/SLBP2"/>
</dbReference>
<dbReference type="GO" id="GO:0071207">
    <property type="term" value="F:histone pre-mRNA stem-loop binding"/>
    <property type="evidence" value="ECO:0007669"/>
    <property type="project" value="TreeGrafter"/>
</dbReference>
<organism evidence="5 6">
    <name type="scientific">Theileria annulata</name>
    <dbReference type="NCBI Taxonomy" id="5874"/>
    <lineage>
        <taxon>Eukaryota</taxon>
        <taxon>Sar</taxon>
        <taxon>Alveolata</taxon>
        <taxon>Apicomplexa</taxon>
        <taxon>Aconoidasida</taxon>
        <taxon>Piroplasmida</taxon>
        <taxon>Theileriidae</taxon>
        <taxon>Theileria</taxon>
    </lineage>
</organism>
<dbReference type="GO" id="GO:0051028">
    <property type="term" value="P:mRNA transport"/>
    <property type="evidence" value="ECO:0007669"/>
    <property type="project" value="TreeGrafter"/>
</dbReference>
<dbReference type="OMA" id="YKWADVA"/>
<dbReference type="InParanoid" id="Q4UDA9"/>
<dbReference type="GO" id="GO:0071204">
    <property type="term" value="C:histone pre-mRNA 3'end processing complex"/>
    <property type="evidence" value="ECO:0007669"/>
    <property type="project" value="TreeGrafter"/>
</dbReference>
<dbReference type="Pfam" id="PF15247">
    <property type="entry name" value="SLBP_RNA_bind"/>
    <property type="match status" value="1"/>
</dbReference>
<dbReference type="PANTHER" id="PTHR17408">
    <property type="entry name" value="HISTONE RNA HAIRPIN-BINDING PROTEIN"/>
    <property type="match status" value="1"/>
</dbReference>
<dbReference type="Proteomes" id="UP000001950">
    <property type="component" value="Chromosome 2"/>
</dbReference>
<name>Q4UDA9_THEAN</name>
<evidence type="ECO:0000256" key="2">
    <source>
        <dbReference type="ARBA" id="ARBA00022884"/>
    </source>
</evidence>
<keyword evidence="2" id="KW-0694">RNA-binding</keyword>
<dbReference type="RefSeq" id="XP_952662.1">
    <property type="nucleotide sequence ID" value="XM_947569.1"/>
</dbReference>
<dbReference type="eggNOG" id="ENOG502SDYR">
    <property type="taxonomic scope" value="Eukaryota"/>
</dbReference>
<accession>Q4UDA9</accession>
<feature type="domain" description="Histone RNA hairpin-binding protein RNA-binding" evidence="4">
    <location>
        <begin position="311"/>
        <end position="377"/>
    </location>
</feature>
<dbReference type="InterPro" id="IPR038294">
    <property type="entry name" value="SLBP_RNA_bind_sf"/>
</dbReference>
<dbReference type="VEuPathDB" id="PiroplasmaDB:TA12750"/>
<reference evidence="5 6" key="1">
    <citation type="journal article" date="2005" name="Science">
        <title>Genome of the host-cell transforming parasite Theileria annulata compared with T. parva.</title>
        <authorList>
            <person name="Pain A."/>
            <person name="Renauld H."/>
            <person name="Berriman M."/>
            <person name="Murphy L."/>
            <person name="Yeats C.A."/>
            <person name="Weir W."/>
            <person name="Kerhornou A."/>
            <person name="Aslett M."/>
            <person name="Bishop R."/>
            <person name="Bouchier C."/>
            <person name="Cochet M."/>
            <person name="Coulson R.M.R."/>
            <person name="Cronin A."/>
            <person name="de Villiers E.P."/>
            <person name="Fraser A."/>
            <person name="Fosker N."/>
            <person name="Gardner M."/>
            <person name="Goble A."/>
            <person name="Griffiths-Jones S."/>
            <person name="Harris D.E."/>
            <person name="Katzer F."/>
            <person name="Larke N."/>
            <person name="Lord A."/>
            <person name="Maser P."/>
            <person name="McKellar S."/>
            <person name="Mooney P."/>
            <person name="Morton F."/>
            <person name="Nene V."/>
            <person name="O'Neil S."/>
            <person name="Price C."/>
            <person name="Quail M.A."/>
            <person name="Rabbinowitsch E."/>
            <person name="Rawlings N.D."/>
            <person name="Rutter S."/>
            <person name="Saunders D."/>
            <person name="Seeger K."/>
            <person name="Shah T."/>
            <person name="Squares R."/>
            <person name="Squares S."/>
            <person name="Tivey A."/>
            <person name="Walker A.R."/>
            <person name="Woodward J."/>
            <person name="Dobbelaere D.A.E."/>
            <person name="Langsley G."/>
            <person name="Rajandream M.A."/>
            <person name="McKeever D."/>
            <person name="Shiels B."/>
            <person name="Tait A."/>
            <person name="Barrell B.G."/>
            <person name="Hall N."/>
        </authorList>
    </citation>
    <scope>NUCLEOTIDE SEQUENCE [LARGE SCALE GENOMIC DNA]</scope>
    <source>
        <strain evidence="6">Ankara</strain>
    </source>
</reference>